<sequence>MQSSQELDILQVTLNKAIDAIREELLTHNLPSLTTSAHTPHPLDDPHFIASPRLFEARKQALGSMGQLQNLLQVPFEKVLEQSLAIYDTACMDIVIRTGVLDMISDHPSTGCSITDISSALSLDPRKLTTILRYLAAQGWLLEKSQDNFCLSRAGLELRWGQNGRIWALTPRTKVAGSLFAMVTHSEWKMSSSPLHTAFQLAFETDLPVFEYLQQYPLDMEQWSGSVRAFGNFHQRALMEDYPWEKLTPGRFVDCGGGQGYLSVLLAKRFHNSSFVIQDLPEMVPIAHKNILRDPAAASIVHEGRLLVEGHDFFQPQPRAADVYIFKHIMHDWPDSACVTMLENVVKAGVFNPNARILIIDFVAFPSTYQTESEQDNSLERLNGSTNYDQPISPPMFMPANFGAASKAPLALGVHMLGLFNACERTLPEWESLIAAAGLVVENVKALRANTSVIECKVDPS</sequence>
<dbReference type="Gene3D" id="1.10.10.10">
    <property type="entry name" value="Winged helix-like DNA-binding domain superfamily/Winged helix DNA-binding domain"/>
    <property type="match status" value="1"/>
</dbReference>
<comment type="caution">
    <text evidence="5">The sequence shown here is derived from an EMBL/GenBank/DDBJ whole genome shotgun (WGS) entry which is preliminary data.</text>
</comment>
<protein>
    <submittedName>
        <fullName evidence="5">S-adenosyl-L-methionine-dependent methyltransferase</fullName>
    </submittedName>
</protein>
<organism evidence="5 6">
    <name type="scientific">Mycena metata</name>
    <dbReference type="NCBI Taxonomy" id="1033252"/>
    <lineage>
        <taxon>Eukaryota</taxon>
        <taxon>Fungi</taxon>
        <taxon>Dikarya</taxon>
        <taxon>Basidiomycota</taxon>
        <taxon>Agaricomycotina</taxon>
        <taxon>Agaricomycetes</taxon>
        <taxon>Agaricomycetidae</taxon>
        <taxon>Agaricales</taxon>
        <taxon>Marasmiineae</taxon>
        <taxon>Mycenaceae</taxon>
        <taxon>Mycena</taxon>
    </lineage>
</organism>
<dbReference type="PROSITE" id="PS51683">
    <property type="entry name" value="SAM_OMT_II"/>
    <property type="match status" value="1"/>
</dbReference>
<accession>A0AAD7HH01</accession>
<evidence type="ECO:0000256" key="1">
    <source>
        <dbReference type="ARBA" id="ARBA00022603"/>
    </source>
</evidence>
<keyword evidence="2" id="KW-0808">Transferase</keyword>
<name>A0AAD7HH01_9AGAR</name>
<evidence type="ECO:0000259" key="4">
    <source>
        <dbReference type="Pfam" id="PF00891"/>
    </source>
</evidence>
<evidence type="ECO:0000313" key="6">
    <source>
        <dbReference type="Proteomes" id="UP001215598"/>
    </source>
</evidence>
<dbReference type="SUPFAM" id="SSF53335">
    <property type="entry name" value="S-adenosyl-L-methionine-dependent methyltransferases"/>
    <property type="match status" value="1"/>
</dbReference>
<dbReference type="AlphaFoldDB" id="A0AAD7HH01"/>
<dbReference type="InterPro" id="IPR001077">
    <property type="entry name" value="COMT_C"/>
</dbReference>
<dbReference type="EMBL" id="JARKIB010000246">
    <property type="protein sequence ID" value="KAJ7719958.1"/>
    <property type="molecule type" value="Genomic_DNA"/>
</dbReference>
<proteinExistence type="predicted"/>
<evidence type="ECO:0000256" key="3">
    <source>
        <dbReference type="ARBA" id="ARBA00022691"/>
    </source>
</evidence>
<dbReference type="InterPro" id="IPR016461">
    <property type="entry name" value="COMT-like"/>
</dbReference>
<keyword evidence="1 5" id="KW-0489">Methyltransferase</keyword>
<dbReference type="Proteomes" id="UP001215598">
    <property type="component" value="Unassembled WGS sequence"/>
</dbReference>
<dbReference type="PANTHER" id="PTHR43712:SF2">
    <property type="entry name" value="O-METHYLTRANSFERASE CICE"/>
    <property type="match status" value="1"/>
</dbReference>
<dbReference type="GO" id="GO:0032259">
    <property type="term" value="P:methylation"/>
    <property type="evidence" value="ECO:0007669"/>
    <property type="project" value="UniProtKB-KW"/>
</dbReference>
<dbReference type="InterPro" id="IPR036390">
    <property type="entry name" value="WH_DNA-bd_sf"/>
</dbReference>
<dbReference type="Pfam" id="PF00891">
    <property type="entry name" value="Methyltransf_2"/>
    <property type="match status" value="1"/>
</dbReference>
<keyword evidence="6" id="KW-1185">Reference proteome</keyword>
<dbReference type="SUPFAM" id="SSF46785">
    <property type="entry name" value="Winged helix' DNA-binding domain"/>
    <property type="match status" value="1"/>
</dbReference>
<evidence type="ECO:0000256" key="2">
    <source>
        <dbReference type="ARBA" id="ARBA00022679"/>
    </source>
</evidence>
<dbReference type="Gene3D" id="3.40.50.150">
    <property type="entry name" value="Vaccinia Virus protein VP39"/>
    <property type="match status" value="1"/>
</dbReference>
<dbReference type="GO" id="GO:0008171">
    <property type="term" value="F:O-methyltransferase activity"/>
    <property type="evidence" value="ECO:0007669"/>
    <property type="project" value="InterPro"/>
</dbReference>
<gene>
    <name evidence="5" type="ORF">B0H16DRAFT_1605598</name>
</gene>
<feature type="domain" description="O-methyltransferase C-terminal" evidence="4">
    <location>
        <begin position="208"/>
        <end position="365"/>
    </location>
</feature>
<keyword evidence="3" id="KW-0949">S-adenosyl-L-methionine</keyword>
<dbReference type="InterPro" id="IPR029063">
    <property type="entry name" value="SAM-dependent_MTases_sf"/>
</dbReference>
<dbReference type="InterPro" id="IPR036388">
    <property type="entry name" value="WH-like_DNA-bd_sf"/>
</dbReference>
<dbReference type="PANTHER" id="PTHR43712">
    <property type="entry name" value="PUTATIVE (AFU_ORTHOLOGUE AFUA_4G14580)-RELATED"/>
    <property type="match status" value="1"/>
</dbReference>
<reference evidence="5" key="1">
    <citation type="submission" date="2023-03" db="EMBL/GenBank/DDBJ databases">
        <title>Massive genome expansion in bonnet fungi (Mycena s.s.) driven by repeated elements and novel gene families across ecological guilds.</title>
        <authorList>
            <consortium name="Lawrence Berkeley National Laboratory"/>
            <person name="Harder C.B."/>
            <person name="Miyauchi S."/>
            <person name="Viragh M."/>
            <person name="Kuo A."/>
            <person name="Thoen E."/>
            <person name="Andreopoulos B."/>
            <person name="Lu D."/>
            <person name="Skrede I."/>
            <person name="Drula E."/>
            <person name="Henrissat B."/>
            <person name="Morin E."/>
            <person name="Kohler A."/>
            <person name="Barry K."/>
            <person name="LaButti K."/>
            <person name="Morin E."/>
            <person name="Salamov A."/>
            <person name="Lipzen A."/>
            <person name="Mereny Z."/>
            <person name="Hegedus B."/>
            <person name="Baldrian P."/>
            <person name="Stursova M."/>
            <person name="Weitz H."/>
            <person name="Taylor A."/>
            <person name="Grigoriev I.V."/>
            <person name="Nagy L.G."/>
            <person name="Martin F."/>
            <person name="Kauserud H."/>
        </authorList>
    </citation>
    <scope>NUCLEOTIDE SEQUENCE</scope>
    <source>
        <strain evidence="5">CBHHK182m</strain>
    </source>
</reference>
<evidence type="ECO:0000313" key="5">
    <source>
        <dbReference type="EMBL" id="KAJ7719958.1"/>
    </source>
</evidence>